<accession>A0AB39XPS6</accession>
<proteinExistence type="predicted"/>
<dbReference type="AlphaFoldDB" id="A0AB39XPS6"/>
<name>A0AB39XPS6_9BRAD</name>
<reference evidence="2" key="1">
    <citation type="submission" date="2024-08" db="EMBL/GenBank/DDBJ databases">
        <authorList>
            <person name="Chaddad Z."/>
            <person name="Lamrabet M."/>
            <person name="Bouhnik O."/>
            <person name="Alami S."/>
            <person name="Wipf D."/>
            <person name="Courty P.E."/>
            <person name="Missbah El Idrissi M."/>
        </authorList>
    </citation>
    <scope>NUCLEOTIDE SEQUENCE</scope>
    <source>
        <strain evidence="2">LLZ17</strain>
    </source>
</reference>
<evidence type="ECO:0000259" key="1">
    <source>
        <dbReference type="Pfam" id="PF20668"/>
    </source>
</evidence>
<dbReference type="EMBL" id="CP165734">
    <property type="protein sequence ID" value="XDV59910.1"/>
    <property type="molecule type" value="Genomic_DNA"/>
</dbReference>
<gene>
    <name evidence="2" type="ORF">AB8Z38_11420</name>
</gene>
<dbReference type="NCBIfam" id="NF033816">
    <property type="entry name" value="Cj0069_fam"/>
    <property type="match status" value="1"/>
</dbReference>
<dbReference type="RefSeq" id="WP_369725102.1">
    <property type="nucleotide sequence ID" value="NZ_CP165734.1"/>
</dbReference>
<dbReference type="SUPFAM" id="SSF56059">
    <property type="entry name" value="Glutathione synthetase ATP-binding domain-like"/>
    <property type="match status" value="1"/>
</dbReference>
<sequence>MDTERHSSLQHSSIQHCVAILSRGDAAARRDATPQNSRFVRIFEALAAIGIEARPVIYDESFAGAVRQQLLAADGVLVWVDPIHQGKTRVELDALLREVAAQGPWVSAHPDVILKMGVKEVLYRTRHLGWGADTHRYDSAASFRAEFPSRLRAHGPRVLKQNRGNGGQGVWKVESLSSADGMIRVLHAQRGSLPEDMLLDTFLARCEPYFGWGGCIIDQAFQPRLPDGMIRCYMSGSKVAGFGHQLIKALIPPPPQGVDSPEAQPGPRIMHGPDAPQFQTLRRQMEDDWTPGMMTTLEIDERSLPVIWDADFLYGPRDAAGADTYVLCEINASSCFAIPEEAPAAIARRVKHRLSQTQTAGSADRSTGTA</sequence>
<dbReference type="InterPro" id="IPR049212">
    <property type="entry name" value="DUF6815"/>
</dbReference>
<organism evidence="2">
    <name type="scientific">Bradyrhizobium sp. LLZ17</name>
    <dbReference type="NCBI Taxonomy" id="3239388"/>
    <lineage>
        <taxon>Bacteria</taxon>
        <taxon>Pseudomonadati</taxon>
        <taxon>Pseudomonadota</taxon>
        <taxon>Alphaproteobacteria</taxon>
        <taxon>Hyphomicrobiales</taxon>
        <taxon>Nitrobacteraceae</taxon>
        <taxon>Bradyrhizobium</taxon>
    </lineage>
</organism>
<evidence type="ECO:0000313" key="2">
    <source>
        <dbReference type="EMBL" id="XDV59910.1"/>
    </source>
</evidence>
<feature type="domain" description="DUF6815" evidence="1">
    <location>
        <begin position="227"/>
        <end position="336"/>
    </location>
</feature>
<dbReference type="Pfam" id="PF20668">
    <property type="entry name" value="DUF6815"/>
    <property type="match status" value="1"/>
</dbReference>
<protein>
    <submittedName>
        <fullName evidence="2">Cj0069 family protein</fullName>
    </submittedName>
</protein>